<dbReference type="SUPFAM" id="SSF52540">
    <property type="entry name" value="P-loop containing nucleoside triphosphate hydrolases"/>
    <property type="match status" value="1"/>
</dbReference>
<sequence>MSKIKTAFFCQQCGYESAKWSGRCPSCGQWNTFVEEKIQKDVPLRNTSWKQPELSAAGNNNIINLAAVNGAEEERLLTPDAELNRVLGGGIVPGSLVLVGGEPGIGKSTLFLQNALLLTHITTLYISGEESAQQIKMRADRLKIQNDQFFLLTETSTQTIFQEIKKLRPQLVIVDSIQTLQSPFIEAAPGSVSQIRETTAEMQRFAKETHTPVFLIGHITKDGAIAGPKILEHMVDTVLQFEGDQHYAYRILRTIKNRFGSTAELGIYEMTGQGLRQVTNPSEILISQREDQLSGIAIAATMEGMRPMLVEVQALVTQSVYGTPQRTATGFDLRRLQLLLAVLEKRGGFHFGVKDVFLNIAGGIRVEDPAIDLAVLCALLSSYEDVAIAGNICFAGEVGLSGEIRAVNRIEQRIAEAEKLGFEKIFISRYNKKGGHTGKFDIEVVPVGRVEEVYRQLF</sequence>
<dbReference type="GO" id="GO:0016787">
    <property type="term" value="F:hydrolase activity"/>
    <property type="evidence" value="ECO:0007669"/>
    <property type="project" value="UniProtKB-KW"/>
</dbReference>
<dbReference type="HAMAP" id="MF_01498">
    <property type="entry name" value="RadA_bact"/>
    <property type="match status" value="1"/>
</dbReference>
<comment type="caution">
    <text evidence="15">The sequence shown here is derived from an EMBL/GenBank/DDBJ whole genome shotgun (WGS) entry which is preliminary data.</text>
</comment>
<dbReference type="InterPro" id="IPR020588">
    <property type="entry name" value="RecA_ATP-bd"/>
</dbReference>
<comment type="function">
    <text evidence="11">Plays a role in repairing double-strand DNA breaks, probably involving stabilizing or processing branched DNA or blocked replication forks.</text>
</comment>
<keyword evidence="2 11" id="KW-0547">Nucleotide-binding</keyword>
<dbReference type="Proteomes" id="UP000316778">
    <property type="component" value="Unassembled WGS sequence"/>
</dbReference>
<evidence type="ECO:0000256" key="13">
    <source>
        <dbReference type="RuleBase" id="RU003555"/>
    </source>
</evidence>
<dbReference type="InterPro" id="IPR027417">
    <property type="entry name" value="P-loop_NTPase"/>
</dbReference>
<dbReference type="GO" id="GO:0000725">
    <property type="term" value="P:recombinational repair"/>
    <property type="evidence" value="ECO:0007669"/>
    <property type="project" value="UniProtKB-UniRule"/>
</dbReference>
<dbReference type="NCBIfam" id="TIGR00416">
    <property type="entry name" value="sms"/>
    <property type="match status" value="1"/>
</dbReference>
<organism evidence="15 16">
    <name type="scientific">Chitinophaga japonensis</name>
    <name type="common">Flexibacter japonensis</name>
    <dbReference type="NCBI Taxonomy" id="104662"/>
    <lineage>
        <taxon>Bacteria</taxon>
        <taxon>Pseudomonadati</taxon>
        <taxon>Bacteroidota</taxon>
        <taxon>Chitinophagia</taxon>
        <taxon>Chitinophagales</taxon>
        <taxon>Chitinophagaceae</taxon>
        <taxon>Chitinophaga</taxon>
    </lineage>
</organism>
<evidence type="ECO:0000259" key="14">
    <source>
        <dbReference type="PROSITE" id="PS50162"/>
    </source>
</evidence>
<dbReference type="GO" id="GO:0005524">
    <property type="term" value="F:ATP binding"/>
    <property type="evidence" value="ECO:0007669"/>
    <property type="project" value="UniProtKB-UniRule"/>
</dbReference>
<dbReference type="PANTHER" id="PTHR32472:SF10">
    <property type="entry name" value="DNA REPAIR PROTEIN RADA-LIKE PROTEIN"/>
    <property type="match status" value="1"/>
</dbReference>
<dbReference type="AlphaFoldDB" id="A0A562TE80"/>
<keyword evidence="3 11" id="KW-0227">DNA damage</keyword>
<evidence type="ECO:0000256" key="5">
    <source>
        <dbReference type="ARBA" id="ARBA00022801"/>
    </source>
</evidence>
<dbReference type="PRINTS" id="PR01874">
    <property type="entry name" value="DNAREPAIRADA"/>
</dbReference>
<keyword evidence="6 13" id="KW-0862">Zinc</keyword>
<dbReference type="GO" id="GO:0140664">
    <property type="term" value="F:ATP-dependent DNA damage sensor activity"/>
    <property type="evidence" value="ECO:0007669"/>
    <property type="project" value="InterPro"/>
</dbReference>
<evidence type="ECO:0000256" key="3">
    <source>
        <dbReference type="ARBA" id="ARBA00022763"/>
    </source>
</evidence>
<dbReference type="GO" id="GO:0005829">
    <property type="term" value="C:cytosol"/>
    <property type="evidence" value="ECO:0007669"/>
    <property type="project" value="TreeGrafter"/>
</dbReference>
<keyword evidence="10 11" id="KW-0234">DNA repair</keyword>
<dbReference type="GO" id="GO:0003684">
    <property type="term" value="F:damaged DNA binding"/>
    <property type="evidence" value="ECO:0007669"/>
    <property type="project" value="InterPro"/>
</dbReference>
<reference evidence="15 16" key="1">
    <citation type="journal article" date="2013" name="Stand. Genomic Sci.">
        <title>Genomic Encyclopedia of Type Strains, Phase I: The one thousand microbial genomes (KMG-I) project.</title>
        <authorList>
            <person name="Kyrpides N.C."/>
            <person name="Woyke T."/>
            <person name="Eisen J.A."/>
            <person name="Garrity G."/>
            <person name="Lilburn T.G."/>
            <person name="Beck B.J."/>
            <person name="Whitman W.B."/>
            <person name="Hugenholtz P."/>
            <person name="Klenk H.P."/>
        </authorList>
    </citation>
    <scope>NUCLEOTIDE SEQUENCE [LARGE SCALE GENOMIC DNA]</scope>
    <source>
        <strain evidence="15 16">DSM 13484</strain>
    </source>
</reference>
<keyword evidence="7 11" id="KW-0067">ATP-binding</keyword>
<feature type="short sequence motif" description="RadA KNRFG motif" evidence="11">
    <location>
        <begin position="256"/>
        <end position="260"/>
    </location>
</feature>
<protein>
    <recommendedName>
        <fullName evidence="11 12">DNA repair protein RadA</fullName>
    </recommendedName>
</protein>
<evidence type="ECO:0000313" key="16">
    <source>
        <dbReference type="Proteomes" id="UP000316778"/>
    </source>
</evidence>
<dbReference type="Gene3D" id="3.30.230.10">
    <property type="match status" value="1"/>
</dbReference>
<dbReference type="GO" id="GO:0008270">
    <property type="term" value="F:zinc ion binding"/>
    <property type="evidence" value="ECO:0007669"/>
    <property type="project" value="UniProtKB-KW"/>
</dbReference>
<evidence type="ECO:0000256" key="8">
    <source>
        <dbReference type="ARBA" id="ARBA00023016"/>
    </source>
</evidence>
<keyword evidence="9 11" id="KW-0238">DNA-binding</keyword>
<evidence type="ECO:0000256" key="7">
    <source>
        <dbReference type="ARBA" id="ARBA00022840"/>
    </source>
</evidence>
<proteinExistence type="inferred from homology"/>
<dbReference type="Pfam" id="PF13481">
    <property type="entry name" value="AAA_25"/>
    <property type="match status" value="1"/>
</dbReference>
<evidence type="ECO:0000256" key="11">
    <source>
        <dbReference type="HAMAP-Rule" id="MF_01498"/>
    </source>
</evidence>
<gene>
    <name evidence="11" type="primary">radA</name>
    <name evidence="15" type="ORF">LX66_1238</name>
</gene>
<keyword evidence="16" id="KW-1185">Reference proteome</keyword>
<dbReference type="FunFam" id="3.40.50.300:FF:000050">
    <property type="entry name" value="DNA repair protein RadA"/>
    <property type="match status" value="1"/>
</dbReference>
<evidence type="ECO:0000256" key="6">
    <source>
        <dbReference type="ARBA" id="ARBA00022833"/>
    </source>
</evidence>
<dbReference type="RefSeq" id="WP_145710989.1">
    <property type="nucleotide sequence ID" value="NZ_BAAAFY010000001.1"/>
</dbReference>
<keyword evidence="1 11" id="KW-0479">Metal-binding</keyword>
<dbReference type="PANTHER" id="PTHR32472">
    <property type="entry name" value="DNA REPAIR PROTEIN RADA"/>
    <property type="match status" value="1"/>
</dbReference>
<dbReference type="InterPro" id="IPR020568">
    <property type="entry name" value="Ribosomal_Su5_D2-typ_SF"/>
</dbReference>
<evidence type="ECO:0000256" key="10">
    <source>
        <dbReference type="ARBA" id="ARBA00023204"/>
    </source>
</evidence>
<feature type="binding site" evidence="11">
    <location>
        <begin position="101"/>
        <end position="108"/>
    </location>
    <ligand>
        <name>ATP</name>
        <dbReference type="ChEBI" id="CHEBI:30616"/>
    </ligand>
</feature>
<dbReference type="InterPro" id="IPR014721">
    <property type="entry name" value="Ribsml_uS5_D2-typ_fold_subgr"/>
</dbReference>
<comment type="function">
    <text evidence="13">DNA-dependent ATPase involved in processing of recombination intermediates, plays a role in repairing DNA breaks. Stimulates the branch migration of RecA-mediated strand transfer reactions, allowing the 3' invading strand to extend heteroduplex DNA faster. Binds ssDNA in the presence of ADP but not other nucleotides, has ATPase activity that is stimulated by ssDNA and various branched DNA structures, but inhibited by SSB. Does not have RecA's homology-searching function.</text>
</comment>
<dbReference type="PROSITE" id="PS50162">
    <property type="entry name" value="RECA_2"/>
    <property type="match status" value="1"/>
</dbReference>
<evidence type="ECO:0000256" key="2">
    <source>
        <dbReference type="ARBA" id="ARBA00022741"/>
    </source>
</evidence>
<dbReference type="CDD" id="cd01121">
    <property type="entry name" value="RadA_SMS_N"/>
    <property type="match status" value="1"/>
</dbReference>
<dbReference type="Pfam" id="PF13541">
    <property type="entry name" value="ChlI"/>
    <property type="match status" value="1"/>
</dbReference>
<evidence type="ECO:0000256" key="9">
    <source>
        <dbReference type="ARBA" id="ARBA00023125"/>
    </source>
</evidence>
<comment type="domain">
    <text evidence="11">The middle region has homology to RecA with ATPase motifs including the RadA KNRFG motif, while the C-terminus is homologous to Lon protease.</text>
</comment>
<dbReference type="InterPro" id="IPR004504">
    <property type="entry name" value="DNA_repair_RadA"/>
</dbReference>
<accession>A0A562TE80</accession>
<dbReference type="InterPro" id="IPR041166">
    <property type="entry name" value="Rubredoxin_2"/>
</dbReference>
<name>A0A562TE80_CHIJA</name>
<comment type="similarity">
    <text evidence="11 13">Belongs to the RecA family. RadA subfamily.</text>
</comment>
<dbReference type="EMBL" id="VLLG01000002">
    <property type="protein sequence ID" value="TWI91857.1"/>
    <property type="molecule type" value="Genomic_DNA"/>
</dbReference>
<keyword evidence="8 11" id="KW-0346">Stress response</keyword>
<dbReference type="Pfam" id="PF18073">
    <property type="entry name" value="Zn_ribbon_LapB"/>
    <property type="match status" value="1"/>
</dbReference>
<feature type="domain" description="RecA family profile 1" evidence="14">
    <location>
        <begin position="72"/>
        <end position="219"/>
    </location>
</feature>
<dbReference type="OrthoDB" id="9803906at2"/>
<evidence type="ECO:0000256" key="4">
    <source>
        <dbReference type="ARBA" id="ARBA00022771"/>
    </source>
</evidence>
<dbReference type="SUPFAM" id="SSF54211">
    <property type="entry name" value="Ribosomal protein S5 domain 2-like"/>
    <property type="match status" value="1"/>
</dbReference>
<evidence type="ECO:0000313" key="15">
    <source>
        <dbReference type="EMBL" id="TWI91857.1"/>
    </source>
</evidence>
<keyword evidence="4 13" id="KW-0863">Zinc-finger</keyword>
<evidence type="ECO:0000256" key="1">
    <source>
        <dbReference type="ARBA" id="ARBA00022723"/>
    </source>
</evidence>
<evidence type="ECO:0000256" key="12">
    <source>
        <dbReference type="NCBIfam" id="TIGR00416"/>
    </source>
</evidence>
<keyword evidence="5" id="KW-0378">Hydrolase</keyword>
<dbReference type="SMART" id="SM00382">
    <property type="entry name" value="AAA"/>
    <property type="match status" value="1"/>
</dbReference>
<dbReference type="InterPro" id="IPR003593">
    <property type="entry name" value="AAA+_ATPase"/>
</dbReference>
<feature type="region of interest" description="Lon-protease-like" evidence="11">
    <location>
        <begin position="355"/>
        <end position="458"/>
    </location>
</feature>
<dbReference type="Gene3D" id="3.40.50.300">
    <property type="entry name" value="P-loop containing nucleotide triphosphate hydrolases"/>
    <property type="match status" value="1"/>
</dbReference>